<accession>A0ABS7V525</accession>
<evidence type="ECO:0000313" key="3">
    <source>
        <dbReference type="Proteomes" id="UP000705994"/>
    </source>
</evidence>
<evidence type="ECO:0000256" key="1">
    <source>
        <dbReference type="SAM" id="Phobius"/>
    </source>
</evidence>
<reference evidence="2 3" key="1">
    <citation type="submission" date="2021-05" db="EMBL/GenBank/DDBJ databases">
        <title>Pangenome of Leuconostoc gelidum warrants species status for Leuconostoc gelidum subsp. gasicomitatum.</title>
        <authorList>
            <person name="Johansson P."/>
            <person name="Sade E."/>
            <person name="Hultman J."/>
            <person name="Auvinen P."/>
            <person name="Bjorkroth J."/>
        </authorList>
    </citation>
    <scope>NUCLEOTIDE SEQUENCE [LARGE SCALE GENOMIC DNA]</scope>
    <source>
        <strain evidence="2 3">AMKR21</strain>
    </source>
</reference>
<protein>
    <recommendedName>
        <fullName evidence="4">Lipoprotein</fullName>
    </recommendedName>
</protein>
<feature type="transmembrane region" description="Helical" evidence="1">
    <location>
        <begin position="9"/>
        <end position="28"/>
    </location>
</feature>
<proteinExistence type="predicted"/>
<evidence type="ECO:0000313" key="2">
    <source>
        <dbReference type="EMBL" id="MBZ6000208.1"/>
    </source>
</evidence>
<dbReference type="EMBL" id="JAHBFX010000009">
    <property type="protein sequence ID" value="MBZ6000208.1"/>
    <property type="molecule type" value="Genomic_DNA"/>
</dbReference>
<comment type="caution">
    <text evidence="2">The sequence shown here is derived from an EMBL/GenBank/DDBJ whole genome shotgun (WGS) entry which is preliminary data.</text>
</comment>
<keyword evidence="3" id="KW-1185">Reference proteome</keyword>
<keyword evidence="1" id="KW-0812">Transmembrane</keyword>
<keyword evidence="1" id="KW-0472">Membrane</keyword>
<organism evidence="2 3">
    <name type="scientific">Leuconostoc gelidum subsp. gelidum</name>
    <dbReference type="NCBI Taxonomy" id="1607839"/>
    <lineage>
        <taxon>Bacteria</taxon>
        <taxon>Bacillati</taxon>
        <taxon>Bacillota</taxon>
        <taxon>Bacilli</taxon>
        <taxon>Lactobacillales</taxon>
        <taxon>Lactobacillaceae</taxon>
        <taxon>Leuconostoc</taxon>
        <taxon>Leuconostoc gelidum group</taxon>
    </lineage>
</organism>
<evidence type="ECO:0008006" key="4">
    <source>
        <dbReference type="Google" id="ProtNLM"/>
    </source>
</evidence>
<dbReference type="RefSeq" id="WP_224155170.1">
    <property type="nucleotide sequence ID" value="NZ_JAHBFR010000001.1"/>
</dbReference>
<name>A0ABS7V525_LEUGE</name>
<gene>
    <name evidence="2" type="ORF">KIJ07_07310</name>
</gene>
<sequence>MEKIKQNKIWITIVVIGIIVIGILLAMLHQQKQNSPEAQSSSYVSSAKASSASTSVQDKNNEKAYAKKAAKMKGHVFNQYFTTWSKQDFINWATNYLSTNKTNKQKDGLKENFGTSKTWQNDFSNADFPLDDIAKQIKSDGTVSSYYDSVKDFNKAYPAINPDDIKK</sequence>
<dbReference type="Proteomes" id="UP000705994">
    <property type="component" value="Unassembled WGS sequence"/>
</dbReference>
<keyword evidence="1" id="KW-1133">Transmembrane helix</keyword>